<dbReference type="HOGENOM" id="CLU_159301_1_0_4"/>
<dbReference type="PIRSF" id="PIRSF019883">
    <property type="entry name" value="UCP019883"/>
    <property type="match status" value="1"/>
</dbReference>
<feature type="transmembrane region" description="Helical" evidence="1">
    <location>
        <begin position="40"/>
        <end position="61"/>
    </location>
</feature>
<sequence>MNQDFYVFLVLGLALVFANLPFMSQRVFLVLPYKGGIKPLWLRFAELLACYFIVGAIAKGIELSQGQIYPQGWQFYVVTISLFLTFAFPGFVIRYMLVRRT</sequence>
<dbReference type="Pfam" id="PF10993">
    <property type="entry name" value="DUF2818"/>
    <property type="match status" value="1"/>
</dbReference>
<keyword evidence="3" id="KW-1185">Reference proteome</keyword>
<dbReference type="KEGG" id="cbaa:SRAA_0758"/>
<accession>A0A060NHK1</accession>
<evidence type="ECO:0008006" key="4">
    <source>
        <dbReference type="Google" id="ProtNLM"/>
    </source>
</evidence>
<feature type="transmembrane region" description="Helical" evidence="1">
    <location>
        <begin position="6"/>
        <end position="28"/>
    </location>
</feature>
<proteinExistence type="predicted"/>
<keyword evidence="1" id="KW-0812">Transmembrane</keyword>
<evidence type="ECO:0000313" key="2">
    <source>
        <dbReference type="EMBL" id="BAO80612.1"/>
    </source>
</evidence>
<organism evidence="2 3">
    <name type="scientific">Serpentinimonas raichei</name>
    <dbReference type="NCBI Taxonomy" id="1458425"/>
    <lineage>
        <taxon>Bacteria</taxon>
        <taxon>Pseudomonadati</taxon>
        <taxon>Pseudomonadota</taxon>
        <taxon>Betaproteobacteria</taxon>
        <taxon>Burkholderiales</taxon>
        <taxon>Comamonadaceae</taxon>
        <taxon>Serpentinimonas</taxon>
    </lineage>
</organism>
<gene>
    <name evidence="2" type="ORF">SRAA_0758</name>
</gene>
<evidence type="ECO:0000313" key="3">
    <source>
        <dbReference type="Proteomes" id="UP000067461"/>
    </source>
</evidence>
<evidence type="ECO:0000256" key="1">
    <source>
        <dbReference type="SAM" id="Phobius"/>
    </source>
</evidence>
<feature type="transmembrane region" description="Helical" evidence="1">
    <location>
        <begin position="73"/>
        <end position="97"/>
    </location>
</feature>
<dbReference type="AlphaFoldDB" id="A0A060NHK1"/>
<dbReference type="OrthoDB" id="5785537at2"/>
<dbReference type="STRING" id="1458425.SRAA_0758"/>
<keyword evidence="1" id="KW-1133">Transmembrane helix</keyword>
<name>A0A060NHK1_9BURK</name>
<dbReference type="RefSeq" id="WP_045531091.1">
    <property type="nucleotide sequence ID" value="NZ_AP014568.1"/>
</dbReference>
<protein>
    <recommendedName>
        <fullName evidence="4">DUF2818 family protein</fullName>
    </recommendedName>
</protein>
<dbReference type="EMBL" id="AP014568">
    <property type="protein sequence ID" value="BAO80612.1"/>
    <property type="molecule type" value="Genomic_DNA"/>
</dbReference>
<keyword evidence="1" id="KW-0472">Membrane</keyword>
<dbReference type="Proteomes" id="UP000067461">
    <property type="component" value="Chromosome"/>
</dbReference>
<dbReference type="InterPro" id="IPR016768">
    <property type="entry name" value="UCP019883"/>
</dbReference>
<reference evidence="2 3" key="1">
    <citation type="journal article" date="2014" name="Nat. Commun.">
        <title>Physiological and genomic features of highly alkaliphilic hydrogen-utilizing Betaproteobacteria from a continental serpentinizing site.</title>
        <authorList>
            <person name="Suzuki S."/>
            <person name="Kuenen J.G."/>
            <person name="Schipper K."/>
            <person name="van der Velde S."/>
            <person name="Ishii S."/>
            <person name="Wu A."/>
            <person name="Sorokin D.Y."/>
            <person name="Tenney A."/>
            <person name="Meng X.Y."/>
            <person name="Morrill P.L."/>
            <person name="Kamagata Y."/>
            <person name="Muyzer G."/>
            <person name="Nealson K.H."/>
        </authorList>
    </citation>
    <scope>NUCLEOTIDE SEQUENCE [LARGE SCALE GENOMIC DNA]</scope>
    <source>
        <strain evidence="2 3">A1</strain>
    </source>
</reference>